<accession>A0A512T174</accession>
<evidence type="ECO:0000256" key="1">
    <source>
        <dbReference type="SAM" id="MobiDB-lite"/>
    </source>
</evidence>
<protein>
    <submittedName>
        <fullName evidence="2">Uncharacterized protein</fullName>
    </submittedName>
</protein>
<dbReference type="Proteomes" id="UP000321793">
    <property type="component" value="Unassembled WGS sequence"/>
</dbReference>
<reference evidence="2 3" key="1">
    <citation type="submission" date="2019-07" db="EMBL/GenBank/DDBJ databases">
        <title>Whole genome shotgun sequence of Knoellia locipacati NBRC 109775.</title>
        <authorList>
            <person name="Hosoyama A."/>
            <person name="Uohara A."/>
            <person name="Ohji S."/>
            <person name="Ichikawa N."/>
        </authorList>
    </citation>
    <scope>NUCLEOTIDE SEQUENCE [LARGE SCALE GENOMIC DNA]</scope>
    <source>
        <strain evidence="2 3">NBRC 109775</strain>
    </source>
</reference>
<dbReference type="EMBL" id="BKBA01000008">
    <property type="protein sequence ID" value="GEQ13968.1"/>
    <property type="molecule type" value="Genomic_DNA"/>
</dbReference>
<evidence type="ECO:0000313" key="2">
    <source>
        <dbReference type="EMBL" id="GEQ13968.1"/>
    </source>
</evidence>
<dbReference type="RefSeq" id="WP_186827997.1">
    <property type="nucleotide sequence ID" value="NZ_BAABDN010000001.1"/>
</dbReference>
<sequence length="53" mass="5495">MKYVLLIIIVIAILAWYLSRRGSSGPTQGSPDAAPGHLHQQLPRDGGIGGGGV</sequence>
<evidence type="ECO:0000313" key="3">
    <source>
        <dbReference type="Proteomes" id="UP000321793"/>
    </source>
</evidence>
<comment type="caution">
    <text evidence="2">The sequence shown here is derived from an EMBL/GenBank/DDBJ whole genome shotgun (WGS) entry which is preliminary data.</text>
</comment>
<keyword evidence="3" id="KW-1185">Reference proteome</keyword>
<organism evidence="2 3">
    <name type="scientific">Knoellia locipacati</name>
    <dbReference type="NCBI Taxonomy" id="882824"/>
    <lineage>
        <taxon>Bacteria</taxon>
        <taxon>Bacillati</taxon>
        <taxon>Actinomycetota</taxon>
        <taxon>Actinomycetes</taxon>
        <taxon>Micrococcales</taxon>
        <taxon>Intrasporangiaceae</taxon>
        <taxon>Knoellia</taxon>
    </lineage>
</organism>
<gene>
    <name evidence="2" type="ORF">KLO01_20150</name>
</gene>
<dbReference type="AlphaFoldDB" id="A0A512T174"/>
<name>A0A512T174_9MICO</name>
<proteinExistence type="predicted"/>
<feature type="region of interest" description="Disordered" evidence="1">
    <location>
        <begin position="22"/>
        <end position="53"/>
    </location>
</feature>